<dbReference type="OrthoDB" id="10362696at2759"/>
<reference evidence="2 3" key="1">
    <citation type="submission" date="2020-04" db="EMBL/GenBank/DDBJ databases">
        <title>Perkinsus olseni comparative genomics.</title>
        <authorList>
            <person name="Bogema D.R."/>
        </authorList>
    </citation>
    <scope>NUCLEOTIDE SEQUENCE [LARGE SCALE GENOMIC DNA]</scope>
    <source>
        <strain evidence="2">00978-12</strain>
    </source>
</reference>
<dbReference type="Proteomes" id="UP000541610">
    <property type="component" value="Unassembled WGS sequence"/>
</dbReference>
<feature type="compositionally biased region" description="Polar residues" evidence="1">
    <location>
        <begin position="370"/>
        <end position="395"/>
    </location>
</feature>
<feature type="region of interest" description="Disordered" evidence="1">
    <location>
        <begin position="237"/>
        <end position="265"/>
    </location>
</feature>
<feature type="compositionally biased region" description="Polar residues" evidence="1">
    <location>
        <begin position="237"/>
        <end position="247"/>
    </location>
</feature>
<proteinExistence type="predicted"/>
<sequence>MNYNSLNRRQRARLGRNEWIRHHAAVQNEMQDRILELTGQIIDLRAQVQQLNSEVQRKDSIIRGQAHRIGSLHDELFNAAVRSKNGHDCHASTQTAAASCDAFAQTVTAESCHAFAQTATAESCDTSAQTATAESCDASTQTATAESCHALTQTDDIPDDVTKNAQVELTRQLTDARSKIEMLEKARADVMSFARGTINSAKEEQREMMDHIKKDYDEKIAQRDAVIAKLETHIQSLKRQAESSTTKPLDPVSSGPTPHSEKNNTATGVLLGNEISLGPVRIGTVEKNGSRGIRFINTSQCSKSITVVYPGNPKPYHIALNPMKERVFGVTSKFQDAKEAHLSSEVGERKTLPLVWRSLPRFDDHKESSKVATSESNRTESTTGAKKNPLMTPTRQSRRIQAAKKASGQAWSSTSPS</sequence>
<evidence type="ECO:0000313" key="3">
    <source>
        <dbReference type="Proteomes" id="UP000541610"/>
    </source>
</evidence>
<dbReference type="EMBL" id="JABANP010000928">
    <property type="protein sequence ID" value="KAF4678153.1"/>
    <property type="molecule type" value="Genomic_DNA"/>
</dbReference>
<evidence type="ECO:0000256" key="1">
    <source>
        <dbReference type="SAM" id="MobiDB-lite"/>
    </source>
</evidence>
<dbReference type="AlphaFoldDB" id="A0A7J6N2R0"/>
<organism evidence="2 3">
    <name type="scientific">Perkinsus olseni</name>
    <name type="common">Perkinsus atlanticus</name>
    <dbReference type="NCBI Taxonomy" id="32597"/>
    <lineage>
        <taxon>Eukaryota</taxon>
        <taxon>Sar</taxon>
        <taxon>Alveolata</taxon>
        <taxon>Perkinsozoa</taxon>
        <taxon>Perkinsea</taxon>
        <taxon>Perkinsida</taxon>
        <taxon>Perkinsidae</taxon>
        <taxon>Perkinsus</taxon>
    </lineage>
</organism>
<gene>
    <name evidence="2" type="ORF">FOZ60_016913</name>
</gene>
<feature type="region of interest" description="Disordered" evidence="1">
    <location>
        <begin position="365"/>
        <end position="417"/>
    </location>
</feature>
<comment type="caution">
    <text evidence="2">The sequence shown here is derived from an EMBL/GenBank/DDBJ whole genome shotgun (WGS) entry which is preliminary data.</text>
</comment>
<accession>A0A7J6N2R0</accession>
<name>A0A7J6N2R0_PEROL</name>
<evidence type="ECO:0000313" key="2">
    <source>
        <dbReference type="EMBL" id="KAF4678153.1"/>
    </source>
</evidence>
<protein>
    <submittedName>
        <fullName evidence="2">Uncharacterized protein</fullName>
    </submittedName>
</protein>